<dbReference type="OrthoDB" id="6287070at2759"/>
<dbReference type="AlphaFoldDB" id="A0A1R1PML8"/>
<dbReference type="GO" id="GO:0004843">
    <property type="term" value="F:cysteine-type deubiquitinase activity"/>
    <property type="evidence" value="ECO:0007669"/>
    <property type="project" value="UniProtKB-EC"/>
</dbReference>
<feature type="compositionally biased region" description="Basic and acidic residues" evidence="8">
    <location>
        <begin position="246"/>
        <end position="280"/>
    </location>
</feature>
<feature type="region of interest" description="Disordered" evidence="8">
    <location>
        <begin position="65"/>
        <end position="95"/>
    </location>
</feature>
<keyword evidence="4" id="KW-0645">Protease</keyword>
<dbReference type="SUPFAM" id="SSF54001">
    <property type="entry name" value="Cysteine proteinases"/>
    <property type="match status" value="1"/>
</dbReference>
<dbReference type="Proteomes" id="UP000188320">
    <property type="component" value="Unassembled WGS sequence"/>
</dbReference>
<comment type="catalytic activity">
    <reaction evidence="1">
        <text>Thiol-dependent hydrolysis of ester, thioester, amide, peptide and isopeptide bonds formed by the C-terminal Gly of ubiquitin (a 76-residue protein attached to proteins as an intracellular targeting signal).</text>
        <dbReference type="EC" id="3.4.19.12"/>
    </reaction>
</comment>
<evidence type="ECO:0000256" key="4">
    <source>
        <dbReference type="ARBA" id="ARBA00022670"/>
    </source>
</evidence>
<evidence type="ECO:0000256" key="5">
    <source>
        <dbReference type="ARBA" id="ARBA00022786"/>
    </source>
</evidence>
<evidence type="ECO:0000313" key="10">
    <source>
        <dbReference type="Proteomes" id="UP000188320"/>
    </source>
</evidence>
<accession>A0A1R1PML8</accession>
<dbReference type="PANTHER" id="PTHR24006">
    <property type="entry name" value="UBIQUITIN CARBOXYL-TERMINAL HYDROLASE"/>
    <property type="match status" value="1"/>
</dbReference>
<proteinExistence type="inferred from homology"/>
<dbReference type="EMBL" id="LSSK01000719">
    <property type="protein sequence ID" value="OMH82211.1"/>
    <property type="molecule type" value="Genomic_DNA"/>
</dbReference>
<dbReference type="GO" id="GO:0016579">
    <property type="term" value="P:protein deubiquitination"/>
    <property type="evidence" value="ECO:0007669"/>
    <property type="project" value="TreeGrafter"/>
</dbReference>
<gene>
    <name evidence="9" type="ORF">AX774_g4330</name>
</gene>
<organism evidence="9 10">
    <name type="scientific">Zancudomyces culisetae</name>
    <name type="common">Gut fungus</name>
    <name type="synonym">Smittium culisetae</name>
    <dbReference type="NCBI Taxonomy" id="1213189"/>
    <lineage>
        <taxon>Eukaryota</taxon>
        <taxon>Fungi</taxon>
        <taxon>Fungi incertae sedis</taxon>
        <taxon>Zoopagomycota</taxon>
        <taxon>Kickxellomycotina</taxon>
        <taxon>Harpellomycetes</taxon>
        <taxon>Harpellales</taxon>
        <taxon>Legeriomycetaceae</taxon>
        <taxon>Zancudomyces</taxon>
    </lineage>
</organism>
<feature type="compositionally biased region" description="Low complexity" evidence="8">
    <location>
        <begin position="69"/>
        <end position="88"/>
    </location>
</feature>
<evidence type="ECO:0000256" key="6">
    <source>
        <dbReference type="ARBA" id="ARBA00022801"/>
    </source>
</evidence>
<dbReference type="GO" id="GO:0005634">
    <property type="term" value="C:nucleus"/>
    <property type="evidence" value="ECO:0007669"/>
    <property type="project" value="UniProtKB-SubCell"/>
</dbReference>
<dbReference type="Gene3D" id="3.90.70.10">
    <property type="entry name" value="Cysteine proteinases"/>
    <property type="match status" value="1"/>
</dbReference>
<evidence type="ECO:0000256" key="7">
    <source>
        <dbReference type="ARBA" id="ARBA00022807"/>
    </source>
</evidence>
<dbReference type="GO" id="GO:0005829">
    <property type="term" value="C:cytosol"/>
    <property type="evidence" value="ECO:0007669"/>
    <property type="project" value="TreeGrafter"/>
</dbReference>
<evidence type="ECO:0000256" key="3">
    <source>
        <dbReference type="ARBA" id="ARBA00012759"/>
    </source>
</evidence>
<comment type="similarity">
    <text evidence="2">Belongs to the peptidase C19 family.</text>
</comment>
<evidence type="ECO:0000313" key="9">
    <source>
        <dbReference type="EMBL" id="OMH82211.1"/>
    </source>
</evidence>
<name>A0A1R1PML8_ZANCU</name>
<dbReference type="PANTHER" id="PTHR24006:SF722">
    <property type="entry name" value="UBIQUITIN CARBOXYL-TERMINAL HYDROLASE 48"/>
    <property type="match status" value="1"/>
</dbReference>
<evidence type="ECO:0000256" key="1">
    <source>
        <dbReference type="ARBA" id="ARBA00000707"/>
    </source>
</evidence>
<evidence type="ECO:0000256" key="8">
    <source>
        <dbReference type="SAM" id="MobiDB-lite"/>
    </source>
</evidence>
<comment type="caution">
    <text evidence="9">The sequence shown here is derived from an EMBL/GenBank/DDBJ whole genome shotgun (WGS) entry which is preliminary data.</text>
</comment>
<keyword evidence="6" id="KW-0378">Hydrolase</keyword>
<feature type="region of interest" description="Disordered" evidence="8">
    <location>
        <begin position="241"/>
        <end position="294"/>
    </location>
</feature>
<dbReference type="InterPro" id="IPR050164">
    <property type="entry name" value="Peptidase_C19"/>
</dbReference>
<dbReference type="GO" id="GO:0006508">
    <property type="term" value="P:proteolysis"/>
    <property type="evidence" value="ECO:0007669"/>
    <property type="project" value="UniProtKB-KW"/>
</dbReference>
<keyword evidence="10" id="KW-1185">Reference proteome</keyword>
<protein>
    <recommendedName>
        <fullName evidence="3">ubiquitinyl hydrolase 1</fullName>
        <ecNumber evidence="3">3.4.19.12</ecNumber>
    </recommendedName>
</protein>
<keyword evidence="5" id="KW-0833">Ubl conjugation pathway</keyword>
<dbReference type="InterPro" id="IPR038765">
    <property type="entry name" value="Papain-like_cys_pep_sf"/>
</dbReference>
<dbReference type="EC" id="3.4.19.12" evidence="3"/>
<keyword evidence="7" id="KW-0788">Thiol protease</keyword>
<sequence>MYDCGWQRDDIENQQDVCELYMFMTEILELPFLPLDVTIFHGGKQETSDEKVVTQRMMELPVTIDNDSSQEGQQQEAAGPASSASSTENSDESKDEVYMQDLVERYFLDNMVEQIERQTESDCKAKIRTNGWSFLEILPYYVAESELGIRTAATRDEYPDERLVFPVMLKRYKSDDYGNIQRVNSKVVAPLCIDITRLVKQLTEPEPKYRNSDEYNVRTTNTTSVSNTNVEINKVETPKQFQKLSANKDRNDRDNDSKCESILEKESSEYTYNKESDNLDHSQNSATSDITSKTKKPSTYSYRLVLRSVVCHKGDSANSGHYISYNLRLKNYCNSPNCLCTEYTNGNPEKTCLRTVDEAQATATEVQECADGDGSNGATLPLFLKSVLNPNSALSPNFSNGDHPETSTRLNSDYVTLSELRTFGEHDAAVNISKDGGVTNGCTIKNNTGDGGGPASSAIFEHIPQTLHPELIRFDDLGAKNDRISSCSTIDTDFDLARFYHFFNDISSNGYLFFYHLQTIDTSDNSIDIPDTQYIESLSSNSDLSSFLHFSCNVSYPDDYLQYSMFRALMLDLLSDLCLAPPGSIRTFSERIPPSLSLTLSSIFNSLSLQSTFKLLLKNTSCTRALYLTKER</sequence>
<feature type="compositionally biased region" description="Polar residues" evidence="8">
    <location>
        <begin position="281"/>
        <end position="294"/>
    </location>
</feature>
<evidence type="ECO:0000256" key="2">
    <source>
        <dbReference type="ARBA" id="ARBA00009085"/>
    </source>
</evidence>
<reference evidence="10" key="1">
    <citation type="submission" date="2017-01" db="EMBL/GenBank/DDBJ databases">
        <authorList>
            <person name="Wang Y."/>
            <person name="White M."/>
            <person name="Kvist S."/>
            <person name="Moncalvo J.-M."/>
        </authorList>
    </citation>
    <scope>NUCLEOTIDE SEQUENCE [LARGE SCALE GENOMIC DNA]</scope>
    <source>
        <strain evidence="10">COL-18-3</strain>
    </source>
</reference>